<evidence type="ECO:0000313" key="1">
    <source>
        <dbReference type="EMBL" id="KAJ0091048.1"/>
    </source>
</evidence>
<gene>
    <name evidence="1" type="ORF">Patl1_13949</name>
</gene>
<organism evidence="1 2">
    <name type="scientific">Pistacia atlantica</name>
    <dbReference type="NCBI Taxonomy" id="434234"/>
    <lineage>
        <taxon>Eukaryota</taxon>
        <taxon>Viridiplantae</taxon>
        <taxon>Streptophyta</taxon>
        <taxon>Embryophyta</taxon>
        <taxon>Tracheophyta</taxon>
        <taxon>Spermatophyta</taxon>
        <taxon>Magnoliopsida</taxon>
        <taxon>eudicotyledons</taxon>
        <taxon>Gunneridae</taxon>
        <taxon>Pentapetalae</taxon>
        <taxon>rosids</taxon>
        <taxon>malvids</taxon>
        <taxon>Sapindales</taxon>
        <taxon>Anacardiaceae</taxon>
        <taxon>Pistacia</taxon>
    </lineage>
</organism>
<keyword evidence="2" id="KW-1185">Reference proteome</keyword>
<dbReference type="Proteomes" id="UP001164250">
    <property type="component" value="Chromosome 8"/>
</dbReference>
<sequence>MNLTSLSFKKTNGITAEGMRAFSNLVNLEKLDLERCSGIHGGFGHLKGLMKLESLKIKCCKCVTDSDMKSLSGLSKLKELQISNCNITDFGISYLRGLRKLITLNLEGYDITAACLDSISGQLLFGSFISIHLCVALEALACLNLNRCRLSDDGCDKFSGLKNLKVLSLAFNNITDACLVHLKGTRSPFLTIIRV</sequence>
<proteinExistence type="predicted"/>
<accession>A0ACC1AWK9</accession>
<reference evidence="2" key="1">
    <citation type="journal article" date="2023" name="G3 (Bethesda)">
        <title>Genome assembly and association tests identify interacting loci associated with vigor, precocity, and sex in interspecific pistachio rootstocks.</title>
        <authorList>
            <person name="Palmer W."/>
            <person name="Jacygrad E."/>
            <person name="Sagayaradj S."/>
            <person name="Cavanaugh K."/>
            <person name="Han R."/>
            <person name="Bertier L."/>
            <person name="Beede B."/>
            <person name="Kafkas S."/>
            <person name="Golino D."/>
            <person name="Preece J."/>
            <person name="Michelmore R."/>
        </authorList>
    </citation>
    <scope>NUCLEOTIDE SEQUENCE [LARGE SCALE GENOMIC DNA]</scope>
</reference>
<comment type="caution">
    <text evidence="1">The sequence shown here is derived from an EMBL/GenBank/DDBJ whole genome shotgun (WGS) entry which is preliminary data.</text>
</comment>
<dbReference type="EMBL" id="CM047904">
    <property type="protein sequence ID" value="KAJ0091048.1"/>
    <property type="molecule type" value="Genomic_DNA"/>
</dbReference>
<protein>
    <submittedName>
        <fullName evidence="1">Uncharacterized protein</fullName>
    </submittedName>
</protein>
<evidence type="ECO:0000313" key="2">
    <source>
        <dbReference type="Proteomes" id="UP001164250"/>
    </source>
</evidence>
<name>A0ACC1AWK9_9ROSI</name>